<organism evidence="1 2">
    <name type="scientific">Pyxicephalus adspersus</name>
    <name type="common">African bullfrog</name>
    <dbReference type="NCBI Taxonomy" id="30357"/>
    <lineage>
        <taxon>Eukaryota</taxon>
        <taxon>Metazoa</taxon>
        <taxon>Chordata</taxon>
        <taxon>Craniata</taxon>
        <taxon>Vertebrata</taxon>
        <taxon>Euteleostomi</taxon>
        <taxon>Amphibia</taxon>
        <taxon>Batrachia</taxon>
        <taxon>Anura</taxon>
        <taxon>Neobatrachia</taxon>
        <taxon>Ranoidea</taxon>
        <taxon>Pyxicephalidae</taxon>
        <taxon>Pyxicephalinae</taxon>
        <taxon>Pyxicephalus</taxon>
    </lineage>
</organism>
<evidence type="ECO:0000313" key="1">
    <source>
        <dbReference type="EMBL" id="DBA28988.1"/>
    </source>
</evidence>
<keyword evidence="2" id="KW-1185">Reference proteome</keyword>
<accession>A0AAV3B2V0</accession>
<protein>
    <submittedName>
        <fullName evidence="1">Uncharacterized protein</fullName>
    </submittedName>
</protein>
<reference evidence="1" key="1">
    <citation type="thesis" date="2020" institute="ProQuest LLC" country="789 East Eisenhower Parkway, Ann Arbor, MI, USA">
        <title>Comparative Genomics and Chromosome Evolution.</title>
        <authorList>
            <person name="Mudd A.B."/>
        </authorList>
    </citation>
    <scope>NUCLEOTIDE SEQUENCE</scope>
    <source>
        <strain evidence="1">1538</strain>
        <tissue evidence="1">Blood</tissue>
    </source>
</reference>
<gene>
    <name evidence="1" type="ORF">GDO54_009263</name>
</gene>
<evidence type="ECO:0000313" key="2">
    <source>
        <dbReference type="Proteomes" id="UP001181693"/>
    </source>
</evidence>
<dbReference type="AlphaFoldDB" id="A0AAV3B2V0"/>
<proteinExistence type="predicted"/>
<sequence>MAKYSIYQNANFQSFVRHDYPRPSPGQTEYEEIRHRARLQQTQQAMRRARSATVYDGEFRSKDLDGNSMPVMRPSSPTRINKPHPPEIFLVTTLHNLPGYYYCTKEKGKIHTDTATVHKDQRRRLHDDNNLVHIFRDTDSNTAAEAWLKLASDKDCDAVKKMIKFVSSKKEANMNIEKRRNNQRLLEKVKPEFISSAQQWLLKAGPQETTAVEKLLNTLSVPYKTQTSEDMKKSFCRPYRTDYFIHPDWRSEQ</sequence>
<dbReference type="EMBL" id="DYDO01000003">
    <property type="protein sequence ID" value="DBA28988.1"/>
    <property type="molecule type" value="Genomic_DNA"/>
</dbReference>
<comment type="caution">
    <text evidence="1">The sequence shown here is derived from an EMBL/GenBank/DDBJ whole genome shotgun (WGS) entry which is preliminary data.</text>
</comment>
<dbReference type="Proteomes" id="UP001181693">
    <property type="component" value="Unassembled WGS sequence"/>
</dbReference>
<name>A0AAV3B2V0_PYXAD</name>